<feature type="region of interest" description="Disordered" evidence="1">
    <location>
        <begin position="1"/>
        <end position="26"/>
    </location>
</feature>
<evidence type="ECO:0000259" key="2">
    <source>
        <dbReference type="Pfam" id="PF07995"/>
    </source>
</evidence>
<evidence type="ECO:0000313" key="4">
    <source>
        <dbReference type="Proteomes" id="UP000608024"/>
    </source>
</evidence>
<sequence length="342" mass="36352">MTPAAPAGAASPAPEGNRPTGVTPLSDGWTVPWGTAWLPDGTAALVTERDAARVWRVSPYGRTRKPIGTVPETQATGGEGGLMGIAVDPRWPSHPYVYVMHTSTEGNRIARMTYDGSSLGGYTVLVRGIKKARYHNGGRLAFGPDGHLYATTGDAQDRKLAQDKDSLNGKILRLTRDGGPAPGNPFGTLVYSLGHRNPQGLAFDRRGRLWEAELGDALHDELNLVEPGRNYGWPLCEGPCDEPGMTAPKRTWGVEEASPSGIAVVDGAIYMAALKGARLWRVPLRGKDTVGTPEAYYTGRYGRLRTVTAVPGAAALWLTTSNADDTGGAPDGTDRILGVRLG</sequence>
<proteinExistence type="predicted"/>
<dbReference type="SUPFAM" id="SSF50952">
    <property type="entry name" value="Soluble quinoprotein glucose dehydrogenase"/>
    <property type="match status" value="1"/>
</dbReference>
<feature type="domain" description="Glucose/Sorbosone dehydrogenase" evidence="2">
    <location>
        <begin position="31"/>
        <end position="324"/>
    </location>
</feature>
<feature type="compositionally biased region" description="Low complexity" evidence="1">
    <location>
        <begin position="1"/>
        <end position="14"/>
    </location>
</feature>
<evidence type="ECO:0000256" key="1">
    <source>
        <dbReference type="SAM" id="MobiDB-lite"/>
    </source>
</evidence>
<organism evidence="3 4">
    <name type="scientific">Streptomyces longispororuber</name>
    <dbReference type="NCBI Taxonomy" id="68230"/>
    <lineage>
        <taxon>Bacteria</taxon>
        <taxon>Bacillati</taxon>
        <taxon>Actinomycetota</taxon>
        <taxon>Actinomycetes</taxon>
        <taxon>Kitasatosporales</taxon>
        <taxon>Streptomycetaceae</taxon>
        <taxon>Streptomyces</taxon>
    </lineage>
</organism>
<reference evidence="3" key="1">
    <citation type="journal article" date="2014" name="Int. J. Syst. Evol. Microbiol.">
        <title>Complete genome sequence of Corynebacterium casei LMG S-19264T (=DSM 44701T), isolated from a smear-ripened cheese.</title>
        <authorList>
            <consortium name="US DOE Joint Genome Institute (JGI-PGF)"/>
            <person name="Walter F."/>
            <person name="Albersmeier A."/>
            <person name="Kalinowski J."/>
            <person name="Ruckert C."/>
        </authorList>
    </citation>
    <scope>NUCLEOTIDE SEQUENCE</scope>
    <source>
        <strain evidence="3">JCM 4784</strain>
    </source>
</reference>
<dbReference type="EMBL" id="BNBT01000048">
    <property type="protein sequence ID" value="GHE63278.1"/>
    <property type="molecule type" value="Genomic_DNA"/>
</dbReference>
<dbReference type="PANTHER" id="PTHR19328">
    <property type="entry name" value="HEDGEHOG-INTERACTING PROTEIN"/>
    <property type="match status" value="1"/>
</dbReference>
<dbReference type="InterPro" id="IPR012938">
    <property type="entry name" value="Glc/Sorbosone_DH"/>
</dbReference>
<protein>
    <recommendedName>
        <fullName evidence="2">Glucose/Sorbosone dehydrogenase domain-containing protein</fullName>
    </recommendedName>
</protein>
<dbReference type="Pfam" id="PF07995">
    <property type="entry name" value="GSDH"/>
    <property type="match status" value="1"/>
</dbReference>
<evidence type="ECO:0000313" key="3">
    <source>
        <dbReference type="EMBL" id="GHE63278.1"/>
    </source>
</evidence>
<name>A0A918ZQE1_9ACTN</name>
<comment type="caution">
    <text evidence="3">The sequence shown here is derived from an EMBL/GenBank/DDBJ whole genome shotgun (WGS) entry which is preliminary data.</text>
</comment>
<gene>
    <name evidence="3" type="ORF">GCM10018785_35250</name>
</gene>
<reference evidence="3" key="2">
    <citation type="submission" date="2020-09" db="EMBL/GenBank/DDBJ databases">
        <authorList>
            <person name="Sun Q."/>
            <person name="Ohkuma M."/>
        </authorList>
    </citation>
    <scope>NUCLEOTIDE SEQUENCE</scope>
    <source>
        <strain evidence="3">JCM 4784</strain>
    </source>
</reference>
<dbReference type="PANTHER" id="PTHR19328:SF13">
    <property type="entry name" value="HIPL1 PROTEIN"/>
    <property type="match status" value="1"/>
</dbReference>
<dbReference type="Gene3D" id="2.120.10.30">
    <property type="entry name" value="TolB, C-terminal domain"/>
    <property type="match status" value="1"/>
</dbReference>
<dbReference type="InterPro" id="IPR011041">
    <property type="entry name" value="Quinoprot_gluc/sorb_DH_b-prop"/>
</dbReference>
<dbReference type="AlphaFoldDB" id="A0A918ZQE1"/>
<dbReference type="Proteomes" id="UP000608024">
    <property type="component" value="Unassembled WGS sequence"/>
</dbReference>
<accession>A0A918ZQE1</accession>
<dbReference type="InterPro" id="IPR011042">
    <property type="entry name" value="6-blade_b-propeller_TolB-like"/>
</dbReference>
<keyword evidence="4" id="KW-1185">Reference proteome</keyword>